<keyword evidence="1" id="KW-0732">Signal</keyword>
<dbReference type="InterPro" id="IPR051200">
    <property type="entry name" value="Host-pathogen_enzymatic-act"/>
</dbReference>
<feature type="signal peptide" evidence="1">
    <location>
        <begin position="1"/>
        <end position="25"/>
    </location>
</feature>
<dbReference type="PANTHER" id="PTHR47197">
    <property type="entry name" value="PROTEIN NIRF"/>
    <property type="match status" value="1"/>
</dbReference>
<organism evidence="2 3">
    <name type="scientific">Duganella vulcania</name>
    <dbReference type="NCBI Taxonomy" id="2692166"/>
    <lineage>
        <taxon>Bacteria</taxon>
        <taxon>Pseudomonadati</taxon>
        <taxon>Pseudomonadota</taxon>
        <taxon>Betaproteobacteria</taxon>
        <taxon>Burkholderiales</taxon>
        <taxon>Oxalobacteraceae</taxon>
        <taxon>Telluria group</taxon>
        <taxon>Duganella</taxon>
    </lineage>
</organism>
<protein>
    <submittedName>
        <fullName evidence="2">YncE family protein</fullName>
    </submittedName>
</protein>
<evidence type="ECO:0000313" key="2">
    <source>
        <dbReference type="EMBL" id="MYN18429.1"/>
    </source>
</evidence>
<proteinExistence type="predicted"/>
<dbReference type="InterPro" id="IPR015943">
    <property type="entry name" value="WD40/YVTN_repeat-like_dom_sf"/>
</dbReference>
<evidence type="ECO:0000256" key="1">
    <source>
        <dbReference type="SAM" id="SignalP"/>
    </source>
</evidence>
<dbReference type="PANTHER" id="PTHR47197:SF3">
    <property type="entry name" value="DIHYDRO-HEME D1 DEHYDROGENASE"/>
    <property type="match status" value="1"/>
</dbReference>
<accession>A0A845HLV3</accession>
<dbReference type="AlphaFoldDB" id="A0A845HLV3"/>
<keyword evidence="3" id="KW-1185">Reference proteome</keyword>
<dbReference type="Proteomes" id="UP000484875">
    <property type="component" value="Unassembled WGS sequence"/>
</dbReference>
<comment type="caution">
    <text evidence="2">The sequence shown here is derived from an EMBL/GenBank/DDBJ whole genome shotgun (WGS) entry which is preliminary data.</text>
</comment>
<dbReference type="EMBL" id="WWCV01000029">
    <property type="protein sequence ID" value="MYN18429.1"/>
    <property type="molecule type" value="Genomic_DNA"/>
</dbReference>
<name>A0A845HLV3_9BURK</name>
<dbReference type="RefSeq" id="WP_161090983.1">
    <property type="nucleotide sequence ID" value="NZ_WWCV01000029.1"/>
</dbReference>
<reference evidence="2 3" key="1">
    <citation type="submission" date="2019-12" db="EMBL/GenBank/DDBJ databases">
        <title>Novel species isolated from a subtropical stream in China.</title>
        <authorList>
            <person name="Lu H."/>
        </authorList>
    </citation>
    <scope>NUCLEOTIDE SEQUENCE [LARGE SCALE GENOMIC DNA]</scope>
    <source>
        <strain evidence="2 3">FT107W</strain>
    </source>
</reference>
<dbReference type="InterPro" id="IPR011048">
    <property type="entry name" value="Haem_d1_sf"/>
</dbReference>
<gene>
    <name evidence="2" type="ORF">GTP81_16890</name>
</gene>
<dbReference type="SUPFAM" id="SSF51004">
    <property type="entry name" value="C-terminal (heme d1) domain of cytochrome cd1-nitrite reductase"/>
    <property type="match status" value="1"/>
</dbReference>
<feature type="chain" id="PRO_5032960459" evidence="1">
    <location>
        <begin position="26"/>
        <end position="323"/>
    </location>
</feature>
<evidence type="ECO:0000313" key="3">
    <source>
        <dbReference type="Proteomes" id="UP000484875"/>
    </source>
</evidence>
<sequence>MKTTISSTLLSLGLMLAAPLPPAQAADYAVRQTWTLDQAGRWDYLEVDPVRHRLFVTRGDRVQVLDLPSGKVAGQIGGLQRAHGVAFAQKLNLGFASSGGGNSVVVFDLATLQTRQEVKVSGQNPDAILFEEGSGKLYTFNGKTNNVSVFDAASMAPKATIEVGGKPEFAVTDGKRIYVNIEDKAEIAVIDIATDRQVARWPLAGCEEPTGLALDAAHRRLFSVCQNGVLAVTDAASGKAVARAAIGKGSDAVVFDAASATVFSSNGDGTLSMIHQDDADHYAKAATLRTEKGARTMAMDHDGGAVYLPTVVDKHFTVIVATP</sequence>
<dbReference type="Gene3D" id="2.130.10.10">
    <property type="entry name" value="YVTN repeat-like/Quinoprotein amine dehydrogenase"/>
    <property type="match status" value="2"/>
</dbReference>